<keyword evidence="3" id="KW-1185">Reference proteome</keyword>
<dbReference type="GeneID" id="72004415"/>
<dbReference type="Gene3D" id="3.30.710.10">
    <property type="entry name" value="Potassium Channel Kv1.1, Chain A"/>
    <property type="match status" value="1"/>
</dbReference>
<proteinExistence type="predicted"/>
<feature type="compositionally biased region" description="Acidic residues" evidence="1">
    <location>
        <begin position="48"/>
        <end position="64"/>
    </location>
</feature>
<evidence type="ECO:0000313" key="3">
    <source>
        <dbReference type="Proteomes" id="UP000814176"/>
    </source>
</evidence>
<gene>
    <name evidence="2" type="ORF">C8Q71DRAFT_757508</name>
</gene>
<sequence length="552" mass="60812">MPHAGYLSAHQEAASLDLSFSFTLDNLRALFVPPAPVARGPPPPPPDGEPEVEEHYEEESYEEPVDVYAEPRMTGVLWPGLVVKISRSSEGSSSRQRKARLAVHDADPGSCSSVLCIPGLQITASIHSLSGQTYATRALRRERAEGGGGRAIAYAGTILAQRTFESTDRMFAENAVVVRVSVKAGAAAVVSPSVSRSSSAREKEESPIVKPSPSAKPTLELIHRVLTARPVGQTRFIVFRRRSSEGKVTCPRVFYANMEELAMWYERCELLLDVETHLEGFELPQGERLDKYNLILDDFEPDSDFEPDEEEEDEDGDLVVVRSEPQKRGCQYPPSSLAADIARASLNDEHEEKLIDDEDPMLASMMSFEMVQNKREEGYELYGENTFDGTTIVLLGAAARTWEALLYYLYTGIIEFAPLKTQRPAPRLGAPAPQSIGSSAVAEGTNRPTPASCRSIYRLAHKLSLDGLRKLALHNLESQLTPDTVLTEVFSPFTAQYPEIKQLTLRSVVRHWDTLAASPAFRSKMVEVTSGRVPHAADVISEIMVRVSAARA</sequence>
<feature type="region of interest" description="Disordered" evidence="1">
    <location>
        <begin position="427"/>
        <end position="447"/>
    </location>
</feature>
<feature type="region of interest" description="Disordered" evidence="1">
    <location>
        <begin position="34"/>
        <end position="64"/>
    </location>
</feature>
<evidence type="ECO:0000256" key="1">
    <source>
        <dbReference type="SAM" id="MobiDB-lite"/>
    </source>
</evidence>
<evidence type="ECO:0000313" key="2">
    <source>
        <dbReference type="EMBL" id="KAH9837267.1"/>
    </source>
</evidence>
<dbReference type="Proteomes" id="UP000814176">
    <property type="component" value="Unassembled WGS sequence"/>
</dbReference>
<comment type="caution">
    <text evidence="2">The sequence shown here is derived from an EMBL/GenBank/DDBJ whole genome shotgun (WGS) entry which is preliminary data.</text>
</comment>
<dbReference type="EMBL" id="JADCUA010000009">
    <property type="protein sequence ID" value="KAH9837267.1"/>
    <property type="molecule type" value="Genomic_DNA"/>
</dbReference>
<feature type="compositionally biased region" description="Pro residues" evidence="1">
    <location>
        <begin position="34"/>
        <end position="47"/>
    </location>
</feature>
<accession>A0ABQ8KIP6</accession>
<organism evidence="2 3">
    <name type="scientific">Rhodofomes roseus</name>
    <dbReference type="NCBI Taxonomy" id="34475"/>
    <lineage>
        <taxon>Eukaryota</taxon>
        <taxon>Fungi</taxon>
        <taxon>Dikarya</taxon>
        <taxon>Basidiomycota</taxon>
        <taxon>Agaricomycotina</taxon>
        <taxon>Agaricomycetes</taxon>
        <taxon>Polyporales</taxon>
        <taxon>Rhodofomes</taxon>
    </lineage>
</organism>
<dbReference type="InterPro" id="IPR011333">
    <property type="entry name" value="SKP1/BTB/POZ_sf"/>
</dbReference>
<feature type="region of interest" description="Disordered" evidence="1">
    <location>
        <begin position="193"/>
        <end position="214"/>
    </location>
</feature>
<dbReference type="RefSeq" id="XP_047779436.1">
    <property type="nucleotide sequence ID" value="XM_047923683.1"/>
</dbReference>
<protein>
    <submittedName>
        <fullName evidence="2">Uncharacterized protein</fullName>
    </submittedName>
</protein>
<name>A0ABQ8KIP6_9APHY</name>
<reference evidence="2 3" key="1">
    <citation type="journal article" date="2021" name="Environ. Microbiol.">
        <title>Gene family expansions and transcriptome signatures uncover fungal adaptations to wood decay.</title>
        <authorList>
            <person name="Hage H."/>
            <person name="Miyauchi S."/>
            <person name="Viragh M."/>
            <person name="Drula E."/>
            <person name="Min B."/>
            <person name="Chaduli D."/>
            <person name="Navarro D."/>
            <person name="Favel A."/>
            <person name="Norest M."/>
            <person name="Lesage-Meessen L."/>
            <person name="Balint B."/>
            <person name="Merenyi Z."/>
            <person name="de Eugenio L."/>
            <person name="Morin E."/>
            <person name="Martinez A.T."/>
            <person name="Baldrian P."/>
            <person name="Stursova M."/>
            <person name="Martinez M.J."/>
            <person name="Novotny C."/>
            <person name="Magnuson J.K."/>
            <person name="Spatafora J.W."/>
            <person name="Maurice S."/>
            <person name="Pangilinan J."/>
            <person name="Andreopoulos W."/>
            <person name="LaButti K."/>
            <person name="Hundley H."/>
            <person name="Na H."/>
            <person name="Kuo A."/>
            <person name="Barry K."/>
            <person name="Lipzen A."/>
            <person name="Henrissat B."/>
            <person name="Riley R."/>
            <person name="Ahrendt S."/>
            <person name="Nagy L.G."/>
            <person name="Grigoriev I.V."/>
            <person name="Martin F."/>
            <person name="Rosso M.N."/>
        </authorList>
    </citation>
    <scope>NUCLEOTIDE SEQUENCE [LARGE SCALE GENOMIC DNA]</scope>
    <source>
        <strain evidence="2 3">CIRM-BRFM 1785</strain>
    </source>
</reference>